<gene>
    <name evidence="1" type="ORF">SBA_ch2_1620</name>
</gene>
<name>A0ABM7G887_9SPHN</name>
<proteinExistence type="predicted"/>
<keyword evidence="2" id="KW-1185">Reference proteome</keyword>
<evidence type="ECO:0000313" key="2">
    <source>
        <dbReference type="Proteomes" id="UP001059971"/>
    </source>
</evidence>
<evidence type="ECO:0000313" key="1">
    <source>
        <dbReference type="EMBL" id="BBF71629.1"/>
    </source>
</evidence>
<accession>A0ABM7G887</accession>
<organism evidence="1 2">
    <name type="scientific">Sphingomonas bisphenolicum</name>
    <dbReference type="NCBI Taxonomy" id="296544"/>
    <lineage>
        <taxon>Bacteria</taxon>
        <taxon>Pseudomonadati</taxon>
        <taxon>Pseudomonadota</taxon>
        <taxon>Alphaproteobacteria</taxon>
        <taxon>Sphingomonadales</taxon>
        <taxon>Sphingomonadaceae</taxon>
        <taxon>Sphingomonas</taxon>
    </lineage>
</organism>
<dbReference type="EMBL" id="AP018818">
    <property type="protein sequence ID" value="BBF71629.1"/>
    <property type="molecule type" value="Genomic_DNA"/>
</dbReference>
<dbReference type="Proteomes" id="UP001059971">
    <property type="component" value="Chromosome 2"/>
</dbReference>
<sequence>MSGATLAPGVKARDTADWDTPAARATSWAVMKERSLMVTALLRKSCTNEQPPILFIEYDCKYISTVTYDSAFFPRRTLQES</sequence>
<protein>
    <submittedName>
        <fullName evidence="1">Uncharacterized protein</fullName>
    </submittedName>
</protein>
<reference evidence="1" key="1">
    <citation type="submission" date="2018-07" db="EMBL/GenBank/DDBJ databases">
        <title>Complete genome sequence of Sphingomonas bisphenolicum strain AO1, a bisphenol A degradative bacterium isolated from Japanese farm field.</title>
        <authorList>
            <person name="Murakami M."/>
            <person name="Koh M."/>
            <person name="Koba S."/>
            <person name="Matsumura Y."/>
        </authorList>
    </citation>
    <scope>NUCLEOTIDE SEQUENCE</scope>
    <source>
        <strain evidence="1">AO1</strain>
    </source>
</reference>